<name>A0ACA9RX07_9GLOM</name>
<dbReference type="Proteomes" id="UP000789920">
    <property type="component" value="Unassembled WGS sequence"/>
</dbReference>
<evidence type="ECO:0000313" key="1">
    <source>
        <dbReference type="EMBL" id="CAG8813672.1"/>
    </source>
</evidence>
<accession>A0ACA9RX07</accession>
<keyword evidence="2" id="KW-1185">Reference proteome</keyword>
<dbReference type="EMBL" id="CAJVQC010075236">
    <property type="protein sequence ID" value="CAG8813672.1"/>
    <property type="molecule type" value="Genomic_DNA"/>
</dbReference>
<feature type="non-terminal residue" evidence="1">
    <location>
        <position position="41"/>
    </location>
</feature>
<proteinExistence type="predicted"/>
<comment type="caution">
    <text evidence="1">The sequence shown here is derived from an EMBL/GenBank/DDBJ whole genome shotgun (WGS) entry which is preliminary data.</text>
</comment>
<gene>
    <name evidence="1" type="ORF">RPERSI_LOCUS23819</name>
</gene>
<evidence type="ECO:0000313" key="2">
    <source>
        <dbReference type="Proteomes" id="UP000789920"/>
    </source>
</evidence>
<protein>
    <submittedName>
        <fullName evidence="1">36575_t:CDS:1</fullName>
    </submittedName>
</protein>
<reference evidence="1" key="1">
    <citation type="submission" date="2021-06" db="EMBL/GenBank/DDBJ databases">
        <authorList>
            <person name="Kallberg Y."/>
            <person name="Tangrot J."/>
            <person name="Rosling A."/>
        </authorList>
    </citation>
    <scope>NUCLEOTIDE SEQUENCE</scope>
    <source>
        <strain evidence="1">MA461A</strain>
    </source>
</reference>
<organism evidence="1 2">
    <name type="scientific">Racocetra persica</name>
    <dbReference type="NCBI Taxonomy" id="160502"/>
    <lineage>
        <taxon>Eukaryota</taxon>
        <taxon>Fungi</taxon>
        <taxon>Fungi incertae sedis</taxon>
        <taxon>Mucoromycota</taxon>
        <taxon>Glomeromycotina</taxon>
        <taxon>Glomeromycetes</taxon>
        <taxon>Diversisporales</taxon>
        <taxon>Gigasporaceae</taxon>
        <taxon>Racocetra</taxon>
    </lineage>
</organism>
<sequence>PESDEYAEINVTIENAGDYSGDGCKQSKKACLGKFTAKLHH</sequence>
<feature type="non-terminal residue" evidence="1">
    <location>
        <position position="1"/>
    </location>
</feature>